<keyword evidence="4" id="KW-1185">Reference proteome</keyword>
<keyword evidence="2" id="KW-1133">Transmembrane helix</keyword>
<sequence length="547" mass="59259">MSEFEQNIPDDFWRKAFEEAAETPPLRVWDAVERRLDESESTKILPLWGAGMVASRSVVWGSGLAAAIALLLVGWWVLQPASTEKAMPLAQHTAPDQANRVASASPKEAPVTSLRKPMDSQPPVAGRPAPGTLAFTPKNRSATASHTVQPTRQRPYDAPVASVQTTARPDDFEDSRIGAATKPVDEQPTANRQSGRVALQKPAPSAEVPSSNRVTFVSETQTPATVQQATMVSESALSFDPLHKRELRLRAPAVIQRIVWFRPWEPATQPDAVQPKRETREVWASVSMMPGAFDPSVGIQTAQTSFSRVNTLSNSSASQSTVNSRANFSVAYQAGAGLQLTERWSVESGVGYLAGRSTVDSPVQALAFGIQSSGILPATAGKGSNLYVDALRINVVNNASAAGNNLVANFDNSGASNRYSLQNSYNPQERQSLSNNYQFVQVPVQVGYQLRPRKRLGLALIGGFLSNIFVRNTVGDELVITSKDGVYRPVSWAATMGARFRYRPSRQWSASLAGVYQPSLGLGTRPESTVQSRPTSTGMSFGIDYHF</sequence>
<protein>
    <recommendedName>
        <fullName evidence="5">Outer membrane protein beta-barrel domain-containing protein</fullName>
    </recommendedName>
</protein>
<reference evidence="3 4" key="1">
    <citation type="submission" date="2019-06" db="EMBL/GenBank/DDBJ databases">
        <title>Spirosoma utsteinense sp. nov. isolated from Antarctic ice-free soils.</title>
        <authorList>
            <person name="Tahon G."/>
        </authorList>
    </citation>
    <scope>NUCLEOTIDE SEQUENCE [LARGE SCALE GENOMIC DNA]</scope>
    <source>
        <strain evidence="3 4">LMG 31447</strain>
    </source>
</reference>
<evidence type="ECO:0000256" key="2">
    <source>
        <dbReference type="SAM" id="Phobius"/>
    </source>
</evidence>
<feature type="region of interest" description="Disordered" evidence="1">
    <location>
        <begin position="93"/>
        <end position="212"/>
    </location>
</feature>
<feature type="transmembrane region" description="Helical" evidence="2">
    <location>
        <begin position="58"/>
        <end position="78"/>
    </location>
</feature>
<gene>
    <name evidence="3" type="ORF">FH603_708</name>
</gene>
<evidence type="ECO:0000256" key="1">
    <source>
        <dbReference type="SAM" id="MobiDB-lite"/>
    </source>
</evidence>
<accession>A0ABR6W0V9</accession>
<name>A0ABR6W0V9_9BACT</name>
<keyword evidence="2" id="KW-0812">Transmembrane</keyword>
<evidence type="ECO:0008006" key="5">
    <source>
        <dbReference type="Google" id="ProtNLM"/>
    </source>
</evidence>
<proteinExistence type="predicted"/>
<dbReference type="Gene3D" id="2.40.160.20">
    <property type="match status" value="1"/>
</dbReference>
<feature type="compositionally biased region" description="Polar residues" evidence="1">
    <location>
        <begin position="138"/>
        <end position="152"/>
    </location>
</feature>
<evidence type="ECO:0000313" key="3">
    <source>
        <dbReference type="EMBL" id="MBC3790223.1"/>
    </source>
</evidence>
<dbReference type="EMBL" id="VFIA01000003">
    <property type="protein sequence ID" value="MBC3790223.1"/>
    <property type="molecule type" value="Genomic_DNA"/>
</dbReference>
<keyword evidence="2" id="KW-0472">Membrane</keyword>
<comment type="caution">
    <text evidence="3">The sequence shown here is derived from an EMBL/GenBank/DDBJ whole genome shotgun (WGS) entry which is preliminary data.</text>
</comment>
<organism evidence="3 4">
    <name type="scientific">Spirosoma utsteinense</name>
    <dbReference type="NCBI Taxonomy" id="2585773"/>
    <lineage>
        <taxon>Bacteria</taxon>
        <taxon>Pseudomonadati</taxon>
        <taxon>Bacteroidota</taxon>
        <taxon>Cytophagia</taxon>
        <taxon>Cytophagales</taxon>
        <taxon>Cytophagaceae</taxon>
        <taxon>Spirosoma</taxon>
    </lineage>
</organism>
<dbReference type="Proteomes" id="UP000700732">
    <property type="component" value="Unassembled WGS sequence"/>
</dbReference>
<evidence type="ECO:0000313" key="4">
    <source>
        <dbReference type="Proteomes" id="UP000700732"/>
    </source>
</evidence>
<dbReference type="RefSeq" id="WP_186736061.1">
    <property type="nucleotide sequence ID" value="NZ_VFIA01000003.1"/>
</dbReference>